<organism evidence="2 3">
    <name type="scientific">Neisseria shayeganii 871</name>
    <dbReference type="NCBI Taxonomy" id="1032488"/>
    <lineage>
        <taxon>Bacteria</taxon>
        <taxon>Pseudomonadati</taxon>
        <taxon>Pseudomonadota</taxon>
        <taxon>Betaproteobacteria</taxon>
        <taxon>Neisseriales</taxon>
        <taxon>Neisseriaceae</taxon>
        <taxon>Neisseria</taxon>
    </lineage>
</organism>
<sequence>MHPATRVTVCAVWCTAALSATAAPLVHLPAGLYRESGATVTTFSGGEPMQPLLSEGNLVREVCVPADSGAWYVEQLRRFPQALSPQMREQGVNRIEVRSRVGTDSAGRPEVWIGYTQVSRNPNLGSISRQHSHLLFSYLGKPCPTDAAAAAAAD</sequence>
<accession>G4CIJ4</accession>
<dbReference type="STRING" id="1032488.HMPREF9371_1433"/>
<protein>
    <submittedName>
        <fullName evidence="2">Uncharacterized protein</fullName>
    </submittedName>
</protein>
<dbReference type="RefSeq" id="WP_009119123.1">
    <property type="nucleotide sequence ID" value="NZ_JH164926.1"/>
</dbReference>
<keyword evidence="1" id="KW-0732">Signal</keyword>
<keyword evidence="3" id="KW-1185">Reference proteome</keyword>
<feature type="signal peptide" evidence="1">
    <location>
        <begin position="1"/>
        <end position="22"/>
    </location>
</feature>
<reference evidence="2 3" key="1">
    <citation type="submission" date="2011-05" db="EMBL/GenBank/DDBJ databases">
        <authorList>
            <person name="Muzny D."/>
            <person name="Qin X."/>
            <person name="Deng J."/>
            <person name="Jiang H."/>
            <person name="Liu Y."/>
            <person name="Qu J."/>
            <person name="Song X.-Z."/>
            <person name="Zhang L."/>
            <person name="Thornton R."/>
            <person name="Coyle M."/>
            <person name="Francisco L."/>
            <person name="Jackson L."/>
            <person name="Javaid M."/>
            <person name="Korchina V."/>
            <person name="Kovar C."/>
            <person name="Mata R."/>
            <person name="Mathew T."/>
            <person name="Ngo R."/>
            <person name="Nguyen L."/>
            <person name="Nguyen N."/>
            <person name="Okwuonu G."/>
            <person name="Ongeri F."/>
            <person name="Pham C."/>
            <person name="Simmons D."/>
            <person name="Wilczek-Boney K."/>
            <person name="Hale W."/>
            <person name="Jakkamsetti A."/>
            <person name="Pham P."/>
            <person name="Ruth R."/>
            <person name="San Lucas F."/>
            <person name="Warren J."/>
            <person name="Zhang J."/>
            <person name="Zhao Z."/>
            <person name="Zhou C."/>
            <person name="Zhu D."/>
            <person name="Lee S."/>
            <person name="Bess C."/>
            <person name="Blankenburg K."/>
            <person name="Forbes L."/>
            <person name="Fu Q."/>
            <person name="Gubbala S."/>
            <person name="Hirani K."/>
            <person name="Jayaseelan J.C."/>
            <person name="Lara F."/>
            <person name="Munidasa M."/>
            <person name="Palculict T."/>
            <person name="Patil S."/>
            <person name="Pu L.-L."/>
            <person name="Saada N."/>
            <person name="Tang L."/>
            <person name="Weissenberger G."/>
            <person name="Zhu Y."/>
            <person name="Hemphill L."/>
            <person name="Shang Y."/>
            <person name="Youmans B."/>
            <person name="Ayvaz T."/>
            <person name="Ross M."/>
            <person name="Santibanez J."/>
            <person name="Aqrawi P."/>
            <person name="Gross S."/>
            <person name="Joshi V."/>
            <person name="Fowler G."/>
            <person name="Nazareth L."/>
            <person name="Reid J."/>
            <person name="Worley K."/>
            <person name="Petrosino J."/>
            <person name="Highlander S."/>
            <person name="Gibbs R."/>
        </authorList>
    </citation>
    <scope>NUCLEOTIDE SEQUENCE [LARGE SCALE GENOMIC DNA]</scope>
    <source>
        <strain evidence="2 3">871</strain>
    </source>
</reference>
<dbReference type="HOGENOM" id="CLU_1583906_0_0_4"/>
<comment type="caution">
    <text evidence="2">The sequence shown here is derived from an EMBL/GenBank/DDBJ whole genome shotgun (WGS) entry which is preliminary data.</text>
</comment>
<dbReference type="PATRIC" id="fig|1032488.3.peg.1355"/>
<dbReference type="EMBL" id="AGAY01000051">
    <property type="protein sequence ID" value="EGY52358.1"/>
    <property type="molecule type" value="Genomic_DNA"/>
</dbReference>
<evidence type="ECO:0000313" key="3">
    <source>
        <dbReference type="Proteomes" id="UP000003019"/>
    </source>
</evidence>
<feature type="chain" id="PRO_5003462122" evidence="1">
    <location>
        <begin position="23"/>
        <end position="154"/>
    </location>
</feature>
<gene>
    <name evidence="2" type="ORF">HMPREF9371_1433</name>
</gene>
<dbReference type="OrthoDB" id="8611859at2"/>
<name>G4CIJ4_9NEIS</name>
<dbReference type="Proteomes" id="UP000003019">
    <property type="component" value="Unassembled WGS sequence"/>
</dbReference>
<evidence type="ECO:0000313" key="2">
    <source>
        <dbReference type="EMBL" id="EGY52358.1"/>
    </source>
</evidence>
<proteinExistence type="predicted"/>
<dbReference type="AlphaFoldDB" id="G4CIJ4"/>
<evidence type="ECO:0000256" key="1">
    <source>
        <dbReference type="SAM" id="SignalP"/>
    </source>
</evidence>